<dbReference type="EMBL" id="JAENHL010000008">
    <property type="protein sequence ID" value="MBK1870561.1"/>
    <property type="molecule type" value="Genomic_DNA"/>
</dbReference>
<organism evidence="1 2">
    <name type="scientific">Taklimakanibacter albus</name>
    <dbReference type="NCBI Taxonomy" id="2800327"/>
    <lineage>
        <taxon>Bacteria</taxon>
        <taxon>Pseudomonadati</taxon>
        <taxon>Pseudomonadota</taxon>
        <taxon>Alphaproteobacteria</taxon>
        <taxon>Hyphomicrobiales</taxon>
        <taxon>Aestuariivirgaceae</taxon>
        <taxon>Taklimakanibacter</taxon>
    </lineage>
</organism>
<gene>
    <name evidence="1" type="ORF">JHL16_29625</name>
</gene>
<comment type="caution">
    <text evidence="1">The sequence shown here is derived from an EMBL/GenBank/DDBJ whole genome shotgun (WGS) entry which is preliminary data.</text>
</comment>
<proteinExistence type="predicted"/>
<name>A0ACC5RDJ2_9HYPH</name>
<evidence type="ECO:0000313" key="1">
    <source>
        <dbReference type="EMBL" id="MBK1870561.1"/>
    </source>
</evidence>
<sequence>MLLPFESRRVNDRPHQSALDAIRARVEGILPQLAASAAEHDRTGEPPAANLARIADAGLLRLVIPRLAGGYGYGLSAASDVIGRIAEAEPASALILAMHYLQHGTIGTRGFSGQIIERIRKDAIMGLSLINALRVEPELGTPMRGGIPATVLKPAENGWRLSGHKIFSTGIPLLSWLAVWAATDEPQPRIGTALVRAASPGIRIVETWRHHGMRATASHDVIFQDVFIPAENVGELRPAHELPARDSQQAIWSSLLIAAVYDGIARSAQSWFLDFLRERVPANLGKPLATLPRFQEIAGEIATLLAINSRLIRTAAAEADAGEIPDPQEAGAIKVTVTGNAISAVEAALKATGNPGLSLNNPLERHYRDVLCGRVHSPQEDSVRIAAGRGALQDARS</sequence>
<evidence type="ECO:0000313" key="2">
    <source>
        <dbReference type="Proteomes" id="UP000616151"/>
    </source>
</evidence>
<accession>A0ACC5RDJ2</accession>
<protein>
    <submittedName>
        <fullName evidence="1">Acyl-CoA/acyl-ACP dehydrogenase</fullName>
    </submittedName>
</protein>
<dbReference type="Proteomes" id="UP000616151">
    <property type="component" value="Unassembled WGS sequence"/>
</dbReference>
<reference evidence="1" key="1">
    <citation type="submission" date="2021-01" db="EMBL/GenBank/DDBJ databases">
        <authorList>
            <person name="Sun Q."/>
        </authorList>
    </citation>
    <scope>NUCLEOTIDE SEQUENCE</scope>
    <source>
        <strain evidence="1">YIM B02566</strain>
    </source>
</reference>
<keyword evidence="2" id="KW-1185">Reference proteome</keyword>